<dbReference type="EMBL" id="RDRB01000010">
    <property type="protein sequence ID" value="ROT98006.1"/>
    <property type="molecule type" value="Genomic_DNA"/>
</dbReference>
<evidence type="ECO:0008006" key="3">
    <source>
        <dbReference type="Google" id="ProtNLM"/>
    </source>
</evidence>
<organism evidence="1 2">
    <name type="scientific">Histidinibacterium lentulum</name>
    <dbReference type="NCBI Taxonomy" id="2480588"/>
    <lineage>
        <taxon>Bacteria</taxon>
        <taxon>Pseudomonadati</taxon>
        <taxon>Pseudomonadota</taxon>
        <taxon>Alphaproteobacteria</taxon>
        <taxon>Rhodobacterales</taxon>
        <taxon>Paracoccaceae</taxon>
        <taxon>Histidinibacterium</taxon>
    </lineage>
</organism>
<dbReference type="SUPFAM" id="SSF55961">
    <property type="entry name" value="Bet v1-like"/>
    <property type="match status" value="1"/>
</dbReference>
<proteinExistence type="predicted"/>
<sequence length="179" mass="20267">MSAVRRLRTVWRPRPDHGFTTMDDFDIDLRAPVTATATRVLLAPPEQVWRTLSDLTDWPRWNRAIEGLWMAGPLAHGQYFEWRTEGWFIRSTLRLVDPPRRLGWTGRSPGTRSAHVLDIEPAGSGPEHGTRVTSRASLGGMMPLLFRTGMRRRLAVALAADLEALAQEIEPRPPRRQAA</sequence>
<keyword evidence="2" id="KW-1185">Reference proteome</keyword>
<dbReference type="Gene3D" id="3.30.530.20">
    <property type="match status" value="1"/>
</dbReference>
<comment type="caution">
    <text evidence="1">The sequence shown here is derived from an EMBL/GenBank/DDBJ whole genome shotgun (WGS) entry which is preliminary data.</text>
</comment>
<protein>
    <recommendedName>
        <fullName evidence="3">SRPBCC domain-containing protein</fullName>
    </recommendedName>
</protein>
<dbReference type="InterPro" id="IPR023393">
    <property type="entry name" value="START-like_dom_sf"/>
</dbReference>
<accession>A0A3N2QS24</accession>
<dbReference type="Pfam" id="PF10604">
    <property type="entry name" value="Polyketide_cyc2"/>
    <property type="match status" value="1"/>
</dbReference>
<name>A0A3N2QS24_9RHOB</name>
<dbReference type="InterPro" id="IPR019587">
    <property type="entry name" value="Polyketide_cyclase/dehydratase"/>
</dbReference>
<reference evidence="1 2" key="1">
    <citation type="submission" date="2018-10" db="EMBL/GenBank/DDBJ databases">
        <title>Histidinibacterium lentulum gen. nov., sp. nov., a marine bacterium from the culture broth of Picochlorum sp. 122.</title>
        <authorList>
            <person name="Wang G."/>
        </authorList>
    </citation>
    <scope>NUCLEOTIDE SEQUENCE [LARGE SCALE GENOMIC DNA]</scope>
    <source>
        <strain evidence="1 2">B17</strain>
    </source>
</reference>
<evidence type="ECO:0000313" key="2">
    <source>
        <dbReference type="Proteomes" id="UP000268016"/>
    </source>
</evidence>
<gene>
    <name evidence="1" type="ORF">EAT49_17175</name>
</gene>
<evidence type="ECO:0000313" key="1">
    <source>
        <dbReference type="EMBL" id="ROT98006.1"/>
    </source>
</evidence>
<dbReference type="AlphaFoldDB" id="A0A3N2QS24"/>
<dbReference type="Proteomes" id="UP000268016">
    <property type="component" value="Unassembled WGS sequence"/>
</dbReference>
<dbReference type="OrthoDB" id="156693at2"/>